<evidence type="ECO:0000259" key="2">
    <source>
        <dbReference type="Pfam" id="PF03432"/>
    </source>
</evidence>
<dbReference type="InterPro" id="IPR005094">
    <property type="entry name" value="Endonuclease_MobA/VirD2"/>
</dbReference>
<feature type="region of interest" description="Disordered" evidence="1">
    <location>
        <begin position="156"/>
        <end position="187"/>
    </location>
</feature>
<evidence type="ECO:0000313" key="4">
    <source>
        <dbReference type="Proteomes" id="UP001377830"/>
    </source>
</evidence>
<dbReference type="AlphaFoldDB" id="A0AAN0KD21"/>
<dbReference type="KEGG" id="parl:PEC302110_24870"/>
<gene>
    <name evidence="3" type="ORF">PEC302110_24870</name>
</gene>
<evidence type="ECO:0000256" key="1">
    <source>
        <dbReference type="SAM" id="MobiDB-lite"/>
    </source>
</evidence>
<feature type="domain" description="MobA/VirD2-like nuclease" evidence="2">
    <location>
        <begin position="19"/>
        <end position="151"/>
    </location>
</feature>
<dbReference type="Pfam" id="PF03432">
    <property type="entry name" value="Relaxase"/>
    <property type="match status" value="1"/>
</dbReference>
<protein>
    <recommendedName>
        <fullName evidence="2">MobA/VirD2-like nuclease domain-containing protein</fullName>
    </recommendedName>
</protein>
<reference evidence="4" key="1">
    <citation type="journal article" date="2024" name="Int. J. Syst. Evol. Microbiol.">
        <title>Pectobacterium araliae sp. nov., a pathogen causing bacterial soft rot of Japanese angelica tree in Japan.</title>
        <authorList>
            <person name="Sawada H."/>
            <person name="Someya N."/>
            <person name="Morohoshi T."/>
            <person name="Ono M."/>
            <person name="Satou M."/>
        </authorList>
    </citation>
    <scope>NUCLEOTIDE SEQUENCE [LARGE SCALE GENOMIC DNA]</scope>
    <source>
        <strain evidence="4">MAFF 302110</strain>
    </source>
</reference>
<name>A0AAN0KD21_9GAMM</name>
<proteinExistence type="predicted"/>
<dbReference type="RefSeq" id="WP_338659263.1">
    <property type="nucleotide sequence ID" value="NZ_AP028908.1"/>
</dbReference>
<dbReference type="EMBL" id="AP028908">
    <property type="protein sequence ID" value="BES85390.1"/>
    <property type="molecule type" value="Genomic_DNA"/>
</dbReference>
<sequence length="471" mass="52037">MKGMQKIRRGKGFVGVVLYALKPGSHHKKDPIVIGGNMLGNEAGDLIAEFNTTKTLRPDIAKPVWHNSLRLPKSEALTDAQWSEIADDYMSRMGFSETHLRCYVLHDDVEGQHIHIIASRIDLTNGSLYLGKNENLISTRIIQQLERDYSLTRTKGPELVASPSPASLFPPSLSRKSPKQKSMDAIPKPKKLSRNEAMMEKYKGELSPKSVIQEALEELLAGKPSTTEFVTQLAAHNIKALPNIASTGKMNGFSFEYQGIAFKASQLGKCYSWSTLQDKLDYQPKRDNAFLFALKIPSVSEASVSEALDMTNAIDTPEFIKEDINSTIETLTLNKDAGQGEYAINYPKAFLSDADADADADANANANAKEAYATEAVKKAGADGKEAHAIEAAKEAHHRKPRSIIQTGFRWLETIPYLNIILGMLKKLKIPTLKRPDKHNTITGVKMIEITATPKTTIQTPQKSHSSSFQM</sequence>
<organism evidence="3 4">
    <name type="scientific">Pectobacterium araliae</name>
    <dbReference type="NCBI Taxonomy" id="3073862"/>
    <lineage>
        <taxon>Bacteria</taxon>
        <taxon>Pseudomonadati</taxon>
        <taxon>Pseudomonadota</taxon>
        <taxon>Gammaproteobacteria</taxon>
        <taxon>Enterobacterales</taxon>
        <taxon>Pectobacteriaceae</taxon>
        <taxon>Pectobacterium</taxon>
    </lineage>
</organism>
<keyword evidence="4" id="KW-1185">Reference proteome</keyword>
<dbReference type="Proteomes" id="UP001377830">
    <property type="component" value="Chromosome"/>
</dbReference>
<evidence type="ECO:0000313" key="3">
    <source>
        <dbReference type="EMBL" id="BES85390.1"/>
    </source>
</evidence>
<feature type="compositionally biased region" description="Low complexity" evidence="1">
    <location>
        <begin position="161"/>
        <end position="174"/>
    </location>
</feature>
<accession>A0AAN0KD21</accession>